<dbReference type="Pfam" id="PF08241">
    <property type="entry name" value="Methyltransf_11"/>
    <property type="match status" value="1"/>
</dbReference>
<dbReference type="Gene3D" id="3.40.50.150">
    <property type="entry name" value="Vaccinia Virus protein VP39"/>
    <property type="match status" value="1"/>
</dbReference>
<dbReference type="Gene3D" id="1.25.40.10">
    <property type="entry name" value="Tetratricopeptide repeat domain"/>
    <property type="match status" value="1"/>
</dbReference>
<keyword evidence="3" id="KW-0489">Methyltransferase</keyword>
<dbReference type="PANTHER" id="PTHR42912:SF93">
    <property type="entry name" value="N6-ADENOSINE-METHYLTRANSFERASE TMT1A"/>
    <property type="match status" value="1"/>
</dbReference>
<dbReference type="InterPro" id="IPR029063">
    <property type="entry name" value="SAM-dependent_MTases_sf"/>
</dbReference>
<keyword evidence="1" id="KW-0802">TPR repeat</keyword>
<dbReference type="SUPFAM" id="SSF48452">
    <property type="entry name" value="TPR-like"/>
    <property type="match status" value="1"/>
</dbReference>
<dbReference type="InterPro" id="IPR013216">
    <property type="entry name" value="Methyltransf_11"/>
</dbReference>
<accession>A0ABQ6CJH7</accession>
<dbReference type="InterPro" id="IPR019734">
    <property type="entry name" value="TPR_rpt"/>
</dbReference>
<evidence type="ECO:0000256" key="1">
    <source>
        <dbReference type="PROSITE-ProRule" id="PRU00339"/>
    </source>
</evidence>
<sequence length="379" mass="41350">MESEAAELGAFARKLRQDFALPLGGRRHHGGEHRGASRDWRSNWRGIRPSAGSLPHFSCARTSPFPFPFRLPYTPAMPSFHTSGDPIADRRFAYAMDYKARGDLAAAAELVEQTLDCAPRWAAGWYALGDLREETGERGKAIEAYRQSLALDAGDVAGAGARLARLGERPADGAMTTSHVAALFDEYAPRFERSLVGDLAYRGPALLKAALSDLRQPLAFRRMLDLGCGTGLAGEAFQAFCGEMIGVDLSQAMLAKAGSKGLYRGLLCKDALVFLESQPAASAELVLAADVFVYLGDLQALFREVARVLEPNGLFAFTAQRHDGPEPFILNHDMRYAHSHASIESWARAAGLTLLRRNDDWARQDRGSPVPGMVAIFKR</sequence>
<evidence type="ECO:0000259" key="2">
    <source>
        <dbReference type="Pfam" id="PF08241"/>
    </source>
</evidence>
<protein>
    <submittedName>
        <fullName evidence="3">Methyltransferase</fullName>
    </submittedName>
</protein>
<reference evidence="4" key="1">
    <citation type="journal article" date="2019" name="Int. J. Syst. Evol. Microbiol.">
        <title>The Global Catalogue of Microorganisms (GCM) 10K type strain sequencing project: providing services to taxonomists for standard genome sequencing and annotation.</title>
        <authorList>
            <consortium name="The Broad Institute Genomics Platform"/>
            <consortium name="The Broad Institute Genome Sequencing Center for Infectious Disease"/>
            <person name="Wu L."/>
            <person name="Ma J."/>
        </authorList>
    </citation>
    <scope>NUCLEOTIDE SEQUENCE [LARGE SCALE GENOMIC DNA]</scope>
    <source>
        <strain evidence="4">NBRC 101365</strain>
    </source>
</reference>
<dbReference type="EMBL" id="BSPC01000011">
    <property type="protein sequence ID" value="GLS18432.1"/>
    <property type="molecule type" value="Genomic_DNA"/>
</dbReference>
<evidence type="ECO:0000313" key="3">
    <source>
        <dbReference type="EMBL" id="GLS18432.1"/>
    </source>
</evidence>
<keyword evidence="3" id="KW-0808">Transferase</keyword>
<organism evidence="3 4">
    <name type="scientific">Labrys miyagiensis</name>
    <dbReference type="NCBI Taxonomy" id="346912"/>
    <lineage>
        <taxon>Bacteria</taxon>
        <taxon>Pseudomonadati</taxon>
        <taxon>Pseudomonadota</taxon>
        <taxon>Alphaproteobacteria</taxon>
        <taxon>Hyphomicrobiales</taxon>
        <taxon>Xanthobacteraceae</taxon>
        <taxon>Labrys</taxon>
    </lineage>
</organism>
<name>A0ABQ6CJH7_9HYPH</name>
<dbReference type="GO" id="GO:0008168">
    <property type="term" value="F:methyltransferase activity"/>
    <property type="evidence" value="ECO:0007669"/>
    <property type="project" value="UniProtKB-KW"/>
</dbReference>
<dbReference type="SUPFAM" id="SSF53335">
    <property type="entry name" value="S-adenosyl-L-methionine-dependent methyltransferases"/>
    <property type="match status" value="1"/>
</dbReference>
<keyword evidence="4" id="KW-1185">Reference proteome</keyword>
<evidence type="ECO:0000313" key="4">
    <source>
        <dbReference type="Proteomes" id="UP001156882"/>
    </source>
</evidence>
<feature type="repeat" description="TPR" evidence="1">
    <location>
        <begin position="122"/>
        <end position="155"/>
    </location>
</feature>
<gene>
    <name evidence="3" type="ORF">GCM10007874_14490</name>
</gene>
<dbReference type="PROSITE" id="PS50005">
    <property type="entry name" value="TPR"/>
    <property type="match status" value="1"/>
</dbReference>
<dbReference type="Proteomes" id="UP001156882">
    <property type="component" value="Unassembled WGS sequence"/>
</dbReference>
<dbReference type="GO" id="GO:0032259">
    <property type="term" value="P:methylation"/>
    <property type="evidence" value="ECO:0007669"/>
    <property type="project" value="UniProtKB-KW"/>
</dbReference>
<dbReference type="CDD" id="cd02440">
    <property type="entry name" value="AdoMet_MTases"/>
    <property type="match status" value="1"/>
</dbReference>
<feature type="domain" description="Methyltransferase type 11" evidence="2">
    <location>
        <begin position="224"/>
        <end position="317"/>
    </location>
</feature>
<comment type="caution">
    <text evidence="3">The sequence shown here is derived from an EMBL/GenBank/DDBJ whole genome shotgun (WGS) entry which is preliminary data.</text>
</comment>
<proteinExistence type="predicted"/>
<dbReference type="InterPro" id="IPR011990">
    <property type="entry name" value="TPR-like_helical_dom_sf"/>
</dbReference>
<dbReference type="PANTHER" id="PTHR42912">
    <property type="entry name" value="METHYLTRANSFERASE"/>
    <property type="match status" value="1"/>
</dbReference>
<dbReference type="InterPro" id="IPR050508">
    <property type="entry name" value="Methyltransf_Superfamily"/>
</dbReference>